<dbReference type="Pfam" id="PF04127">
    <property type="entry name" value="DFP"/>
    <property type="match status" value="1"/>
</dbReference>
<dbReference type="GO" id="GO:0071513">
    <property type="term" value="C:phosphopantothenoylcysteine decarboxylase complex"/>
    <property type="evidence" value="ECO:0007669"/>
    <property type="project" value="TreeGrafter"/>
</dbReference>
<evidence type="ECO:0000259" key="4">
    <source>
        <dbReference type="Pfam" id="PF04127"/>
    </source>
</evidence>
<dbReference type="PANTHER" id="PTHR14359">
    <property type="entry name" value="HOMO-OLIGOMERIC FLAVIN CONTAINING CYS DECARBOXYLASE FAMILY"/>
    <property type="match status" value="1"/>
</dbReference>
<keyword evidence="1" id="KW-0210">Decarboxylase</keyword>
<dbReference type="PANTHER" id="PTHR14359:SF6">
    <property type="entry name" value="PHOSPHOPANTOTHENOYLCYSTEINE DECARBOXYLASE"/>
    <property type="match status" value="1"/>
</dbReference>
<dbReference type="InterPro" id="IPR007085">
    <property type="entry name" value="DNA/pantothenate-metab_flavo_C"/>
</dbReference>
<dbReference type="GO" id="GO:0004632">
    <property type="term" value="F:phosphopantothenate--cysteine ligase activity"/>
    <property type="evidence" value="ECO:0007669"/>
    <property type="project" value="UniProtKB-EC"/>
</dbReference>
<dbReference type="NCBIfam" id="TIGR00521">
    <property type="entry name" value="coaBC_dfp"/>
    <property type="match status" value="1"/>
</dbReference>
<dbReference type="SUPFAM" id="SSF52507">
    <property type="entry name" value="Homo-oligomeric flavin-containing Cys decarboxylases, HFCD"/>
    <property type="match status" value="1"/>
</dbReference>
<dbReference type="GO" id="GO:0004633">
    <property type="term" value="F:phosphopantothenoylcysteine decarboxylase activity"/>
    <property type="evidence" value="ECO:0007669"/>
    <property type="project" value="UniProtKB-EC"/>
</dbReference>
<keyword evidence="5" id="KW-0436">Ligase</keyword>
<dbReference type="EC" id="4.1.1.36" evidence="5"/>
<gene>
    <name evidence="5" type="primary">coaBC</name>
    <name evidence="5" type="ORF">HZB08_00635</name>
</gene>
<dbReference type="InterPro" id="IPR003382">
    <property type="entry name" value="Flavoprotein"/>
</dbReference>
<feature type="non-terminal residue" evidence="5">
    <location>
        <position position="314"/>
    </location>
</feature>
<dbReference type="Gene3D" id="3.40.50.1950">
    <property type="entry name" value="Flavin prenyltransferase-like"/>
    <property type="match status" value="1"/>
</dbReference>
<evidence type="ECO:0000256" key="2">
    <source>
        <dbReference type="ARBA" id="ARBA00023239"/>
    </source>
</evidence>
<dbReference type="SUPFAM" id="SSF102645">
    <property type="entry name" value="CoaB-like"/>
    <property type="match status" value="1"/>
</dbReference>
<feature type="domain" description="DNA/pantothenate metabolism flavoprotein C-terminal" evidence="4">
    <location>
        <begin position="186"/>
        <end position="313"/>
    </location>
</feature>
<dbReference type="Proteomes" id="UP000808761">
    <property type="component" value="Unassembled WGS sequence"/>
</dbReference>
<dbReference type="AlphaFoldDB" id="A0A9D6YVR4"/>
<dbReference type="Gene3D" id="3.40.50.10300">
    <property type="entry name" value="CoaB-like"/>
    <property type="match status" value="1"/>
</dbReference>
<evidence type="ECO:0000259" key="3">
    <source>
        <dbReference type="Pfam" id="PF02441"/>
    </source>
</evidence>
<evidence type="ECO:0000313" key="5">
    <source>
        <dbReference type="EMBL" id="MBI5078513.1"/>
    </source>
</evidence>
<proteinExistence type="predicted"/>
<dbReference type="GO" id="GO:0010181">
    <property type="term" value="F:FMN binding"/>
    <property type="evidence" value="ECO:0007669"/>
    <property type="project" value="InterPro"/>
</dbReference>
<protein>
    <submittedName>
        <fullName evidence="5">Bifunctional phosphopantothenoylcysteine decarboxylase/phosphopantothenate--cysteine ligase CoaBC</fullName>
        <ecNumber evidence="5">4.1.1.36</ecNumber>
        <ecNumber evidence="5">6.3.2.5</ecNumber>
    </submittedName>
</protein>
<sequence length="314" mass="33951">MLKGKTIILGVTGCIAAYKSAVIVSRLKDLGAEVWVVMTKEAEEFVGPLTFRSLSGNPVITNLFSPEIISAPVPHISLSEKADLVIIAPATANIMGKFAHGLADDPLTTIVTASTAKKLIAPAMNGNMWRNSVVRENVEKLKKLNFNFIGPVEGKLACGDEDVGRMSEPEEIVAEVVRWFGGLEDLKGRNILITAGGTREAIDPVRYVSNRSSGNMGYALAEAAGRRGARVTLISGPTHLAPPEGATVVNVVSAKEMRLAVMESRRDQNVIIMAAAVADYRPSVTFWQKLKKSEETYDLKLSKTTDILDELCRD</sequence>
<dbReference type="EC" id="6.3.2.5" evidence="5"/>
<organism evidence="5 6">
    <name type="scientific">Candidatus Saganbacteria bacterium</name>
    <dbReference type="NCBI Taxonomy" id="2575572"/>
    <lineage>
        <taxon>Bacteria</taxon>
        <taxon>Bacillati</taxon>
        <taxon>Saganbacteria</taxon>
    </lineage>
</organism>
<dbReference type="InterPro" id="IPR005252">
    <property type="entry name" value="CoaBC"/>
</dbReference>
<dbReference type="GO" id="GO:0015941">
    <property type="term" value="P:pantothenate catabolic process"/>
    <property type="evidence" value="ECO:0007669"/>
    <property type="project" value="InterPro"/>
</dbReference>
<accession>A0A9D6YVR4</accession>
<evidence type="ECO:0000313" key="6">
    <source>
        <dbReference type="Proteomes" id="UP000808761"/>
    </source>
</evidence>
<feature type="domain" description="Flavoprotein" evidence="3">
    <location>
        <begin position="5"/>
        <end position="178"/>
    </location>
</feature>
<comment type="caution">
    <text evidence="5">The sequence shown here is derived from an EMBL/GenBank/DDBJ whole genome shotgun (WGS) entry which is preliminary data.</text>
</comment>
<keyword evidence="2 5" id="KW-0456">Lyase</keyword>
<dbReference type="InterPro" id="IPR036551">
    <property type="entry name" value="Flavin_trans-like"/>
</dbReference>
<evidence type="ECO:0000256" key="1">
    <source>
        <dbReference type="ARBA" id="ARBA00022793"/>
    </source>
</evidence>
<dbReference type="Pfam" id="PF02441">
    <property type="entry name" value="Flavoprotein"/>
    <property type="match status" value="1"/>
</dbReference>
<dbReference type="EMBL" id="JACRKR010000031">
    <property type="protein sequence ID" value="MBI5078513.1"/>
    <property type="molecule type" value="Genomic_DNA"/>
</dbReference>
<name>A0A9D6YVR4_UNCSA</name>
<dbReference type="GO" id="GO:0015937">
    <property type="term" value="P:coenzyme A biosynthetic process"/>
    <property type="evidence" value="ECO:0007669"/>
    <property type="project" value="InterPro"/>
</dbReference>
<dbReference type="InterPro" id="IPR035929">
    <property type="entry name" value="CoaB-like_sf"/>
</dbReference>
<reference evidence="5" key="1">
    <citation type="submission" date="2020-07" db="EMBL/GenBank/DDBJ databases">
        <title>Huge and variable diversity of episymbiotic CPR bacteria and DPANN archaea in groundwater ecosystems.</title>
        <authorList>
            <person name="He C.Y."/>
            <person name="Keren R."/>
            <person name="Whittaker M."/>
            <person name="Farag I.F."/>
            <person name="Doudna J."/>
            <person name="Cate J.H.D."/>
            <person name="Banfield J.F."/>
        </authorList>
    </citation>
    <scope>NUCLEOTIDE SEQUENCE</scope>
    <source>
        <strain evidence="5">NC_groundwater_1860_Pr3_B-0.1um_51_7</strain>
    </source>
</reference>